<dbReference type="SUPFAM" id="SSF55729">
    <property type="entry name" value="Acyl-CoA N-acyltransferases (Nat)"/>
    <property type="match status" value="1"/>
</dbReference>
<dbReference type="PANTHER" id="PTHR36449">
    <property type="entry name" value="ACETYLTRANSFERASE-RELATED"/>
    <property type="match status" value="1"/>
</dbReference>
<dbReference type="Proteomes" id="UP000321085">
    <property type="component" value="Unassembled WGS sequence"/>
</dbReference>
<protein>
    <recommendedName>
        <fullName evidence="6">N-acetyltransferase domain-containing protein</fullName>
    </recommendedName>
</protein>
<evidence type="ECO:0000256" key="3">
    <source>
        <dbReference type="ARBA" id="ARBA00022679"/>
    </source>
</evidence>
<dbReference type="Gene3D" id="3.40.630.30">
    <property type="match status" value="1"/>
</dbReference>
<keyword evidence="2" id="KW-1277">Toxin-antitoxin system</keyword>
<keyword evidence="8" id="KW-1185">Reference proteome</keyword>
<dbReference type="InterPro" id="IPR016181">
    <property type="entry name" value="Acyl_CoA_acyltransferase"/>
</dbReference>
<dbReference type="EMBL" id="BJYU01000011">
    <property type="protein sequence ID" value="GEO13542.1"/>
    <property type="molecule type" value="Genomic_DNA"/>
</dbReference>
<dbReference type="GO" id="GO:0016747">
    <property type="term" value="F:acyltransferase activity, transferring groups other than amino-acyl groups"/>
    <property type="evidence" value="ECO:0007669"/>
    <property type="project" value="InterPro"/>
</dbReference>
<evidence type="ECO:0000256" key="5">
    <source>
        <dbReference type="ARBA" id="ARBA00049880"/>
    </source>
</evidence>
<comment type="catalytic activity">
    <reaction evidence="5">
        <text>glycyl-tRNA(Gly) + acetyl-CoA = N-acetylglycyl-tRNA(Gly) + CoA + H(+)</text>
        <dbReference type="Rhea" id="RHEA:81867"/>
        <dbReference type="Rhea" id="RHEA-COMP:9683"/>
        <dbReference type="Rhea" id="RHEA-COMP:19766"/>
        <dbReference type="ChEBI" id="CHEBI:15378"/>
        <dbReference type="ChEBI" id="CHEBI:57287"/>
        <dbReference type="ChEBI" id="CHEBI:57288"/>
        <dbReference type="ChEBI" id="CHEBI:78522"/>
        <dbReference type="ChEBI" id="CHEBI:232036"/>
    </reaction>
</comment>
<accession>A0A512BNL5</accession>
<gene>
    <name evidence="7" type="ORF">MAE02_12380</name>
</gene>
<evidence type="ECO:0000313" key="7">
    <source>
        <dbReference type="EMBL" id="GEO13542.1"/>
    </source>
</evidence>
<dbReference type="InterPro" id="IPR000182">
    <property type="entry name" value="GNAT_dom"/>
</dbReference>
<evidence type="ECO:0000259" key="6">
    <source>
        <dbReference type="PROSITE" id="PS51186"/>
    </source>
</evidence>
<dbReference type="CDD" id="cd04301">
    <property type="entry name" value="NAT_SF"/>
    <property type="match status" value="1"/>
</dbReference>
<dbReference type="PROSITE" id="PS51186">
    <property type="entry name" value="GNAT"/>
    <property type="match status" value="1"/>
</dbReference>
<organism evidence="7 8">
    <name type="scientific">Microvirga aerophila</name>
    <dbReference type="NCBI Taxonomy" id="670291"/>
    <lineage>
        <taxon>Bacteria</taxon>
        <taxon>Pseudomonadati</taxon>
        <taxon>Pseudomonadota</taxon>
        <taxon>Alphaproteobacteria</taxon>
        <taxon>Hyphomicrobiales</taxon>
        <taxon>Methylobacteriaceae</taxon>
        <taxon>Microvirga</taxon>
    </lineage>
</organism>
<keyword evidence="3" id="KW-0808">Transferase</keyword>
<dbReference type="AlphaFoldDB" id="A0A512BNL5"/>
<proteinExistence type="predicted"/>
<evidence type="ECO:0000256" key="2">
    <source>
        <dbReference type="ARBA" id="ARBA00022649"/>
    </source>
</evidence>
<feature type="domain" description="N-acetyltransferase" evidence="6">
    <location>
        <begin position="1"/>
        <end position="120"/>
    </location>
</feature>
<keyword evidence="4" id="KW-0012">Acyltransferase</keyword>
<comment type="caution">
    <text evidence="7">The sequence shown here is derived from an EMBL/GenBank/DDBJ whole genome shotgun (WGS) entry which is preliminary data.</text>
</comment>
<evidence type="ECO:0000313" key="8">
    <source>
        <dbReference type="Proteomes" id="UP000321085"/>
    </source>
</evidence>
<name>A0A512BNL5_9HYPH</name>
<keyword evidence="1" id="KW-0678">Repressor</keyword>
<evidence type="ECO:0000256" key="1">
    <source>
        <dbReference type="ARBA" id="ARBA00022491"/>
    </source>
</evidence>
<evidence type="ECO:0000256" key="4">
    <source>
        <dbReference type="ARBA" id="ARBA00023315"/>
    </source>
</evidence>
<reference evidence="7 8" key="1">
    <citation type="submission" date="2019-07" db="EMBL/GenBank/DDBJ databases">
        <title>Whole genome shotgun sequence of Microvirga aerophila NBRC 106136.</title>
        <authorList>
            <person name="Hosoyama A."/>
            <person name="Uohara A."/>
            <person name="Ohji S."/>
            <person name="Ichikawa N."/>
        </authorList>
    </citation>
    <scope>NUCLEOTIDE SEQUENCE [LARGE SCALE GENOMIC DNA]</scope>
    <source>
        <strain evidence="7 8">NBRC 106136</strain>
    </source>
</reference>
<dbReference type="Pfam" id="PF00583">
    <property type="entry name" value="Acetyltransf_1"/>
    <property type="match status" value="1"/>
</dbReference>
<dbReference type="PANTHER" id="PTHR36449:SF1">
    <property type="entry name" value="ACETYLTRANSFERASE"/>
    <property type="match status" value="1"/>
</dbReference>
<sequence>MFEAVLEADSRVVGYYALQIGNESMDALPNKPNDYTQNYQAFPAVHLGFLGVHREYQRKGIGTVLLTDIFEKVYRISEIAGMYALTLQSYDEDSTAFYKGLGFEAYTDHPTSPKMLVPIRIIRELVGEASELTEVD</sequence>